<dbReference type="GO" id="GO:0008168">
    <property type="term" value="F:methyltransferase activity"/>
    <property type="evidence" value="ECO:0007669"/>
    <property type="project" value="UniProtKB-KW"/>
</dbReference>
<gene>
    <name evidence="2" type="ORF">QO033_09765</name>
</gene>
<protein>
    <submittedName>
        <fullName evidence="2">Methyltransferase domain-containing protein</fullName>
    </submittedName>
</protein>
<dbReference type="RefSeq" id="WP_284480780.1">
    <property type="nucleotide sequence ID" value="NZ_JASNJD010000006.1"/>
</dbReference>
<keyword evidence="3" id="KW-1185">Reference proteome</keyword>
<comment type="caution">
    <text evidence="2">The sequence shown here is derived from an EMBL/GenBank/DDBJ whole genome shotgun (WGS) entry which is preliminary data.</text>
</comment>
<accession>A0ABT7F033</accession>
<dbReference type="GO" id="GO:0032259">
    <property type="term" value="P:methylation"/>
    <property type="evidence" value="ECO:0007669"/>
    <property type="project" value="UniProtKB-KW"/>
</dbReference>
<dbReference type="Gene3D" id="3.40.50.150">
    <property type="entry name" value="Vaccinia Virus protein VP39"/>
    <property type="match status" value="1"/>
</dbReference>
<reference evidence="2 3" key="1">
    <citation type="submission" date="2023-05" db="EMBL/GenBank/DDBJ databases">
        <title>Pseudodonghicola sp. nov.</title>
        <authorList>
            <person name="Huang J."/>
        </authorList>
    </citation>
    <scope>NUCLEOTIDE SEQUENCE [LARGE SCALE GENOMIC DNA]</scope>
    <source>
        <strain evidence="2 3">IC7</strain>
    </source>
</reference>
<dbReference type="PANTHER" id="PTHR43591:SF24">
    <property type="entry name" value="2-METHOXY-6-POLYPRENYL-1,4-BENZOQUINOL METHYLASE, MITOCHONDRIAL"/>
    <property type="match status" value="1"/>
</dbReference>
<evidence type="ECO:0000313" key="2">
    <source>
        <dbReference type="EMBL" id="MDK3017964.1"/>
    </source>
</evidence>
<dbReference type="Proteomes" id="UP001243757">
    <property type="component" value="Unassembled WGS sequence"/>
</dbReference>
<name>A0ABT7F033_9RHOB</name>
<dbReference type="InterPro" id="IPR029063">
    <property type="entry name" value="SAM-dependent_MTases_sf"/>
</dbReference>
<dbReference type="EMBL" id="JASNJD010000006">
    <property type="protein sequence ID" value="MDK3017964.1"/>
    <property type="molecule type" value="Genomic_DNA"/>
</dbReference>
<dbReference type="InterPro" id="IPR013216">
    <property type="entry name" value="Methyltransf_11"/>
</dbReference>
<dbReference type="Pfam" id="PF08241">
    <property type="entry name" value="Methyltransf_11"/>
    <property type="match status" value="1"/>
</dbReference>
<keyword evidence="2" id="KW-0489">Methyltransferase</keyword>
<dbReference type="SUPFAM" id="SSF53335">
    <property type="entry name" value="S-adenosyl-L-methionine-dependent methyltransferases"/>
    <property type="match status" value="1"/>
</dbReference>
<dbReference type="PANTHER" id="PTHR43591">
    <property type="entry name" value="METHYLTRANSFERASE"/>
    <property type="match status" value="1"/>
</dbReference>
<evidence type="ECO:0000259" key="1">
    <source>
        <dbReference type="Pfam" id="PF08241"/>
    </source>
</evidence>
<dbReference type="CDD" id="cd02440">
    <property type="entry name" value="AdoMet_MTases"/>
    <property type="match status" value="1"/>
</dbReference>
<feature type="domain" description="Methyltransferase type 11" evidence="1">
    <location>
        <begin position="48"/>
        <end position="138"/>
    </location>
</feature>
<sequence length="263" mass="27494">MTETFADLELREWSTAAVAAAHAWDFGTASEHCVPVLARGTASGQAVLDLCCGHGIVAAALCAAGAEVTAVDFSATMLELAAERAPAARFLRADAMALPFGAAEFDAVTIGFGIPHVPDPGRVFAECARVLRPGGRLAYSVWHGAERVTVLASVFDAIRRHGDPAVVLPPGPGANDYAQPEIAFAALEAAGFADCALTTVDCHRISSDAGAPVRFFLEGTARGGYLLRAQTEAVVKAISADVADWVRATWARPRPGQSRSRLP</sequence>
<keyword evidence="2" id="KW-0808">Transferase</keyword>
<organism evidence="2 3">
    <name type="scientific">Pseudodonghicola flavimaris</name>
    <dbReference type="NCBI Taxonomy" id="3050036"/>
    <lineage>
        <taxon>Bacteria</taxon>
        <taxon>Pseudomonadati</taxon>
        <taxon>Pseudomonadota</taxon>
        <taxon>Alphaproteobacteria</taxon>
        <taxon>Rhodobacterales</taxon>
        <taxon>Paracoccaceae</taxon>
        <taxon>Pseudodonghicola</taxon>
    </lineage>
</organism>
<evidence type="ECO:0000313" key="3">
    <source>
        <dbReference type="Proteomes" id="UP001243757"/>
    </source>
</evidence>
<proteinExistence type="predicted"/>